<keyword evidence="3 14" id="KW-0032">Aminotransferase</keyword>
<dbReference type="PANTHER" id="PTHR21152">
    <property type="entry name" value="AMINOTRANSFERASE CLASS V"/>
    <property type="match status" value="1"/>
</dbReference>
<evidence type="ECO:0000313" key="14">
    <source>
        <dbReference type="EMBL" id="CAA2102192.1"/>
    </source>
</evidence>
<keyword evidence="4 10" id="KW-0663">Pyridoxal phosphate</keyword>
<comment type="pathway">
    <text evidence="5">One-carbon metabolism; formaldehyde assimilation via serine pathway.</text>
</comment>
<dbReference type="Gene3D" id="3.40.640.10">
    <property type="entry name" value="Type I PLP-dependent aspartate aminotransferase-like (Major domain)"/>
    <property type="match status" value="1"/>
</dbReference>
<evidence type="ECO:0000256" key="12">
    <source>
        <dbReference type="RuleBase" id="RU004504"/>
    </source>
</evidence>
<comment type="cofactor">
    <cofactor evidence="1 10 12">
        <name>pyridoxal 5'-phosphate</name>
        <dbReference type="ChEBI" id="CHEBI:597326"/>
    </cofactor>
</comment>
<feature type="modified residue" description="N6-(pyridoxal phosphate)lysine" evidence="10">
    <location>
        <position position="198"/>
    </location>
</feature>
<evidence type="ECO:0000256" key="3">
    <source>
        <dbReference type="ARBA" id="ARBA00022576"/>
    </source>
</evidence>
<evidence type="ECO:0000256" key="6">
    <source>
        <dbReference type="ARBA" id="ARBA00067024"/>
    </source>
</evidence>
<evidence type="ECO:0000256" key="7">
    <source>
        <dbReference type="ARBA" id="ARBA00070386"/>
    </source>
</evidence>
<dbReference type="Gene3D" id="3.90.1150.10">
    <property type="entry name" value="Aspartate Aminotransferase, domain 1"/>
    <property type="match status" value="1"/>
</dbReference>
<dbReference type="AlphaFoldDB" id="A0A679IQ73"/>
<comment type="catalytic activity">
    <reaction evidence="8">
        <text>glyoxylate + L-serine = 3-hydroxypyruvate + glycine</text>
        <dbReference type="Rhea" id="RHEA:19125"/>
        <dbReference type="ChEBI" id="CHEBI:17180"/>
        <dbReference type="ChEBI" id="CHEBI:33384"/>
        <dbReference type="ChEBI" id="CHEBI:36655"/>
        <dbReference type="ChEBI" id="CHEBI:57305"/>
        <dbReference type="EC" id="2.6.1.45"/>
    </reaction>
</comment>
<evidence type="ECO:0000256" key="9">
    <source>
        <dbReference type="PIRSR" id="PIRSR000524-1"/>
    </source>
</evidence>
<dbReference type="PROSITE" id="PS00595">
    <property type="entry name" value="AA_TRANSFER_CLASS_5"/>
    <property type="match status" value="1"/>
</dbReference>
<dbReference type="PIRSF" id="PIRSF000524">
    <property type="entry name" value="SPT"/>
    <property type="match status" value="1"/>
</dbReference>
<dbReference type="GO" id="GO:0050281">
    <property type="term" value="F:L-serine-glyoxylate transaminase activity"/>
    <property type="evidence" value="ECO:0007669"/>
    <property type="project" value="UniProtKB-EC"/>
</dbReference>
<dbReference type="GO" id="GO:0004760">
    <property type="term" value="F:L-serine-pyruvate transaminase activity"/>
    <property type="evidence" value="ECO:0007669"/>
    <property type="project" value="TreeGrafter"/>
</dbReference>
<dbReference type="PANTHER" id="PTHR21152:SF40">
    <property type="entry name" value="ALANINE--GLYOXYLATE AMINOTRANSFERASE"/>
    <property type="match status" value="1"/>
</dbReference>
<gene>
    <name evidence="14" type="ORF">MBUL_01561</name>
</gene>
<dbReference type="SUPFAM" id="SSF53383">
    <property type="entry name" value="PLP-dependent transferases"/>
    <property type="match status" value="1"/>
</dbReference>
<dbReference type="GO" id="GO:0019265">
    <property type="term" value="P:glycine biosynthetic process, by transamination of glyoxylate"/>
    <property type="evidence" value="ECO:0007669"/>
    <property type="project" value="TreeGrafter"/>
</dbReference>
<evidence type="ECO:0000259" key="13">
    <source>
        <dbReference type="Pfam" id="PF00266"/>
    </source>
</evidence>
<name>A0A679IQ73_9HYPH</name>
<evidence type="ECO:0000256" key="10">
    <source>
        <dbReference type="PIRSR" id="PIRSR000524-50"/>
    </source>
</evidence>
<dbReference type="FunFam" id="3.90.1150.10:FF:000031">
    <property type="entry name" value="Serine--glyoxylate aminotransferase"/>
    <property type="match status" value="1"/>
</dbReference>
<reference evidence="14" key="1">
    <citation type="submission" date="2019-12" db="EMBL/GenBank/DDBJ databases">
        <authorList>
            <person name="Cremers G."/>
        </authorList>
    </citation>
    <scope>NUCLEOTIDE SEQUENCE</scope>
    <source>
        <strain evidence="14">Mbul1</strain>
    </source>
</reference>
<accession>A0A679IQ73</accession>
<evidence type="ECO:0000256" key="2">
    <source>
        <dbReference type="ARBA" id="ARBA00009236"/>
    </source>
</evidence>
<dbReference type="InterPro" id="IPR015421">
    <property type="entry name" value="PyrdxlP-dep_Trfase_major"/>
</dbReference>
<evidence type="ECO:0000256" key="11">
    <source>
        <dbReference type="RuleBase" id="RU004075"/>
    </source>
</evidence>
<dbReference type="EC" id="2.6.1.45" evidence="6"/>
<comment type="similarity">
    <text evidence="2 11">Belongs to the class-V pyridoxal-phosphate-dependent aminotransferase family.</text>
</comment>
<dbReference type="InterPro" id="IPR015424">
    <property type="entry name" value="PyrdxlP-dep_Trfase"/>
</dbReference>
<feature type="binding site" evidence="9">
    <location>
        <position position="343"/>
    </location>
    <ligand>
        <name>substrate</name>
    </ligand>
</feature>
<organism evidence="14">
    <name type="scientific">Methylobacterium bullatum</name>
    <dbReference type="NCBI Taxonomy" id="570505"/>
    <lineage>
        <taxon>Bacteria</taxon>
        <taxon>Pseudomonadati</taxon>
        <taxon>Pseudomonadota</taxon>
        <taxon>Alphaproteobacteria</taxon>
        <taxon>Hyphomicrobiales</taxon>
        <taxon>Methylobacteriaceae</taxon>
        <taxon>Methylobacterium</taxon>
    </lineage>
</organism>
<sequence>MTTRTGRHFLHIPGPSPVPERVLRAMDMPVIDHRGPDFAGLGKAVLEGAQAIFQTRSPVIIYPGSGTGAWESAIVNTLSAGDRVLMFETGHFATLWRQMAARWGIEVDFVPGDWRRGVDPARVEAILAEDRAKSIKAVMVVHNETSTGATSRIAEIRKAIDRANHPALFLVDTISGLGSAEYAHDEWGVDVAVSCSQKGLMLPPGLGLVALSDKALAAAKTATLPRSYWDWEDMLKPNAGGYFPYTPATNLLYGLREAIAMLREEGLPQVFARHQRLAAATRAAVEGWGLEVLCQEPSEYSPVLTAVVMPEGHDADALRTLILDRYDLSLGTGLAKVAGKVFRIGHLGECNDLTLMAALSGVEMGLKAGGVPHQRGGVLAAMDALRAGIDD</sequence>
<dbReference type="InterPro" id="IPR000192">
    <property type="entry name" value="Aminotrans_V_dom"/>
</dbReference>
<dbReference type="InterPro" id="IPR024169">
    <property type="entry name" value="SP_NH2Trfase/AEP_transaminase"/>
</dbReference>
<proteinExistence type="inferred from homology"/>
<dbReference type="GO" id="GO:0008453">
    <property type="term" value="F:alanine-glyoxylate transaminase activity"/>
    <property type="evidence" value="ECO:0007669"/>
    <property type="project" value="TreeGrafter"/>
</dbReference>
<dbReference type="FunFam" id="3.40.640.10:FF:000054">
    <property type="entry name" value="Serine--glyoxylate aminotransferase"/>
    <property type="match status" value="1"/>
</dbReference>
<evidence type="ECO:0000256" key="5">
    <source>
        <dbReference type="ARBA" id="ARBA00060690"/>
    </source>
</evidence>
<keyword evidence="14" id="KW-0670">Pyruvate</keyword>
<feature type="domain" description="Aminotransferase class V" evidence="13">
    <location>
        <begin position="46"/>
        <end position="333"/>
    </location>
</feature>
<dbReference type="EMBL" id="LR743504">
    <property type="protein sequence ID" value="CAA2102192.1"/>
    <property type="molecule type" value="Genomic_DNA"/>
</dbReference>
<keyword evidence="14" id="KW-0808">Transferase</keyword>
<dbReference type="Pfam" id="PF00266">
    <property type="entry name" value="Aminotran_5"/>
    <property type="match status" value="1"/>
</dbReference>
<dbReference type="CDD" id="cd06451">
    <property type="entry name" value="AGAT_like"/>
    <property type="match status" value="1"/>
</dbReference>
<protein>
    <recommendedName>
        <fullName evidence="7">Serine--glyoxylate aminotransferase</fullName>
        <ecNumber evidence="6">2.6.1.45</ecNumber>
    </recommendedName>
</protein>
<evidence type="ECO:0000256" key="1">
    <source>
        <dbReference type="ARBA" id="ARBA00001933"/>
    </source>
</evidence>
<dbReference type="InterPro" id="IPR015422">
    <property type="entry name" value="PyrdxlP-dep_Trfase_small"/>
</dbReference>
<evidence type="ECO:0000256" key="4">
    <source>
        <dbReference type="ARBA" id="ARBA00022898"/>
    </source>
</evidence>
<evidence type="ECO:0000256" key="8">
    <source>
        <dbReference type="ARBA" id="ARBA00093187"/>
    </source>
</evidence>
<dbReference type="InterPro" id="IPR020578">
    <property type="entry name" value="Aminotrans_V_PyrdxlP_BS"/>
</dbReference>